<dbReference type="Proteomes" id="UP000295611">
    <property type="component" value="Unassembled WGS sequence"/>
</dbReference>
<protein>
    <submittedName>
        <fullName evidence="2">Putative membrane protein</fullName>
    </submittedName>
</protein>
<keyword evidence="3" id="KW-1185">Reference proteome</keyword>
<comment type="caution">
    <text evidence="2">The sequence shown here is derived from an EMBL/GenBank/DDBJ whole genome shotgun (WGS) entry which is preliminary data.</text>
</comment>
<feature type="transmembrane region" description="Helical" evidence="1">
    <location>
        <begin position="112"/>
        <end position="132"/>
    </location>
</feature>
<dbReference type="Pfam" id="PF07077">
    <property type="entry name" value="DUF1345"/>
    <property type="match status" value="1"/>
</dbReference>
<keyword evidence="1" id="KW-0472">Membrane</keyword>
<name>A0A4R7AZJ0_9NEIS</name>
<proteinExistence type="predicted"/>
<keyword evidence="1" id="KW-1133">Transmembrane helix</keyword>
<feature type="transmembrane region" description="Helical" evidence="1">
    <location>
        <begin position="78"/>
        <end position="100"/>
    </location>
</feature>
<dbReference type="AlphaFoldDB" id="A0A4R7AZJ0"/>
<feature type="transmembrane region" description="Helical" evidence="1">
    <location>
        <begin position="38"/>
        <end position="57"/>
    </location>
</feature>
<reference evidence="2 3" key="1">
    <citation type="submission" date="2019-03" db="EMBL/GenBank/DDBJ databases">
        <title>Genomic Encyclopedia of Type Strains, Phase III (KMG-III): the genomes of soil and plant-associated and newly described type strains.</title>
        <authorList>
            <person name="Whitman W."/>
        </authorList>
    </citation>
    <scope>NUCLEOTIDE SEQUENCE [LARGE SCALE GENOMIC DNA]</scope>
    <source>
        <strain evidence="2 3">CECT 8976</strain>
    </source>
</reference>
<dbReference type="InterPro" id="IPR009781">
    <property type="entry name" value="DUF1345"/>
</dbReference>
<dbReference type="OrthoDB" id="64737at2"/>
<sequence>MKLTSLLRARPRLVLALLLALAVTLLLPVSTPPLDRTLLAWNSASWFYLLELWVLMLRATPERIRHIARIEDESAVMVLTAVSVAVVMSLLAIVLELASAKALHGGVRSGHLILAGSTLVAAWLLLPTMFALHYAHMFYGAREGARPLLFPDRPAMPDYWDFAYFAFTIAVASQTADIAPNNRAARRVVLAQSILAFVFNTSVLAMSINVAASLVS</sequence>
<accession>A0A4R7AZJ0</accession>
<dbReference type="EMBL" id="SNZP01000012">
    <property type="protein sequence ID" value="TDR73855.1"/>
    <property type="molecule type" value="Genomic_DNA"/>
</dbReference>
<dbReference type="RefSeq" id="WP_133682483.1">
    <property type="nucleotide sequence ID" value="NZ_SNZP01000012.1"/>
</dbReference>
<keyword evidence="1" id="KW-0812">Transmembrane</keyword>
<evidence type="ECO:0000256" key="1">
    <source>
        <dbReference type="SAM" id="Phobius"/>
    </source>
</evidence>
<evidence type="ECO:0000313" key="3">
    <source>
        <dbReference type="Proteomes" id="UP000295611"/>
    </source>
</evidence>
<feature type="transmembrane region" description="Helical" evidence="1">
    <location>
        <begin position="193"/>
        <end position="215"/>
    </location>
</feature>
<gene>
    <name evidence="2" type="ORF">DFP86_11259</name>
</gene>
<evidence type="ECO:0000313" key="2">
    <source>
        <dbReference type="EMBL" id="TDR73855.1"/>
    </source>
</evidence>
<organism evidence="2 3">
    <name type="scientific">Paludibacterium purpuratum</name>
    <dbReference type="NCBI Taxonomy" id="1144873"/>
    <lineage>
        <taxon>Bacteria</taxon>
        <taxon>Pseudomonadati</taxon>
        <taxon>Pseudomonadota</taxon>
        <taxon>Betaproteobacteria</taxon>
        <taxon>Neisseriales</taxon>
        <taxon>Chromobacteriaceae</taxon>
        <taxon>Paludibacterium</taxon>
    </lineage>
</organism>